<comment type="caution">
    <text evidence="2">The sequence shown here is derived from an EMBL/GenBank/DDBJ whole genome shotgun (WGS) entry which is preliminary data.</text>
</comment>
<sequence length="191" mass="21219">MGECRVGAQEIPPQTHTQSTTHTEHGPRGDALPAGPRVRVWAGAPGSLSRKRLGKQTRMIPRFVQRRPRTRSPFLTTHCTPDPRGSFQRQSPSGPLRRHLVGFGHCPSPHWSAHRDPGLYSTSKAGWWVPLFCALRTGARMRVRQLRLARSAWQVGTMNSCRRRSSARPRGTSTSPRVFIADGKLAGHPLA</sequence>
<organism evidence="2 3">
    <name type="scientific">Phyllostomus discolor</name>
    <name type="common">pale spear-nosed bat</name>
    <dbReference type="NCBI Taxonomy" id="89673"/>
    <lineage>
        <taxon>Eukaryota</taxon>
        <taxon>Metazoa</taxon>
        <taxon>Chordata</taxon>
        <taxon>Craniata</taxon>
        <taxon>Vertebrata</taxon>
        <taxon>Euteleostomi</taxon>
        <taxon>Mammalia</taxon>
        <taxon>Eutheria</taxon>
        <taxon>Laurasiatheria</taxon>
        <taxon>Chiroptera</taxon>
        <taxon>Yangochiroptera</taxon>
        <taxon>Phyllostomidae</taxon>
        <taxon>Phyllostominae</taxon>
        <taxon>Phyllostomus</taxon>
    </lineage>
</organism>
<proteinExistence type="predicted"/>
<gene>
    <name evidence="2" type="ORF">HJG60_010071</name>
</gene>
<dbReference type="Proteomes" id="UP000664940">
    <property type="component" value="Unassembled WGS sequence"/>
</dbReference>
<protein>
    <submittedName>
        <fullName evidence="2">Uncharacterized protein</fullName>
    </submittedName>
</protein>
<evidence type="ECO:0000313" key="2">
    <source>
        <dbReference type="EMBL" id="KAF6119596.1"/>
    </source>
</evidence>
<evidence type="ECO:0000256" key="1">
    <source>
        <dbReference type="SAM" id="MobiDB-lite"/>
    </source>
</evidence>
<accession>A0A834B104</accession>
<feature type="region of interest" description="Disordered" evidence="1">
    <location>
        <begin position="72"/>
        <end position="94"/>
    </location>
</feature>
<dbReference type="EMBL" id="JABVXQ010000003">
    <property type="protein sequence ID" value="KAF6119596.1"/>
    <property type="molecule type" value="Genomic_DNA"/>
</dbReference>
<dbReference type="AlphaFoldDB" id="A0A834B104"/>
<feature type="compositionally biased region" description="Low complexity" evidence="1">
    <location>
        <begin position="12"/>
        <end position="21"/>
    </location>
</feature>
<reference evidence="2 3" key="1">
    <citation type="journal article" date="2020" name="Nature">
        <title>Six reference-quality genomes reveal evolution of bat adaptations.</title>
        <authorList>
            <person name="Jebb D."/>
            <person name="Huang Z."/>
            <person name="Pippel M."/>
            <person name="Hughes G.M."/>
            <person name="Lavrichenko K."/>
            <person name="Devanna P."/>
            <person name="Winkler S."/>
            <person name="Jermiin L.S."/>
            <person name="Skirmuntt E.C."/>
            <person name="Katzourakis A."/>
            <person name="Burkitt-Gray L."/>
            <person name="Ray D.A."/>
            <person name="Sullivan K.A.M."/>
            <person name="Roscito J.G."/>
            <person name="Kirilenko B.M."/>
            <person name="Davalos L.M."/>
            <person name="Corthals A.P."/>
            <person name="Power M.L."/>
            <person name="Jones G."/>
            <person name="Ransome R.D."/>
            <person name="Dechmann D.K.N."/>
            <person name="Locatelli A.G."/>
            <person name="Puechmaille S.J."/>
            <person name="Fedrigo O."/>
            <person name="Jarvis E.D."/>
            <person name="Hiller M."/>
            <person name="Vernes S.C."/>
            <person name="Myers E.W."/>
            <person name="Teeling E.C."/>
        </authorList>
    </citation>
    <scope>NUCLEOTIDE SEQUENCE [LARGE SCALE GENOMIC DNA]</scope>
    <source>
        <strain evidence="2">Bat1K_MPI-CBG_1</strain>
    </source>
</reference>
<name>A0A834B104_9CHIR</name>
<feature type="region of interest" description="Disordered" evidence="1">
    <location>
        <begin position="1"/>
        <end position="39"/>
    </location>
</feature>
<evidence type="ECO:0000313" key="3">
    <source>
        <dbReference type="Proteomes" id="UP000664940"/>
    </source>
</evidence>